<dbReference type="GO" id="GO:0070971">
    <property type="term" value="C:endoplasmic reticulum exit site"/>
    <property type="evidence" value="ECO:0007669"/>
    <property type="project" value="TreeGrafter"/>
</dbReference>
<dbReference type="InterPro" id="IPR006900">
    <property type="entry name" value="Sec23/24_helical_dom"/>
</dbReference>
<evidence type="ECO:0000259" key="10">
    <source>
        <dbReference type="Pfam" id="PF08033"/>
    </source>
</evidence>
<dbReference type="GO" id="GO:0030127">
    <property type="term" value="C:COPII vesicle coat"/>
    <property type="evidence" value="ECO:0007669"/>
    <property type="project" value="InterPro"/>
</dbReference>
<keyword evidence="3" id="KW-0813">Transport</keyword>
<dbReference type="SUPFAM" id="SSF81995">
    <property type="entry name" value="beta-sandwich domain of Sec23/24"/>
    <property type="match status" value="1"/>
</dbReference>
<dbReference type="InterPro" id="IPR036174">
    <property type="entry name" value="Znf_Sec23_Sec24_sf"/>
</dbReference>
<dbReference type="InterPro" id="IPR029006">
    <property type="entry name" value="ADF-H/Gelsolin-like_dom_sf"/>
</dbReference>
<name>A0A1A0HHC6_9ASCO</name>
<dbReference type="Pfam" id="PF04811">
    <property type="entry name" value="Sec23_trunk"/>
    <property type="match status" value="1"/>
</dbReference>
<dbReference type="GeneID" id="30028451"/>
<dbReference type="EMBL" id="LXTC01000001">
    <property type="protein sequence ID" value="OBA23243.1"/>
    <property type="molecule type" value="Genomic_DNA"/>
</dbReference>
<dbReference type="InterPro" id="IPR036465">
    <property type="entry name" value="vWFA_dom_sf"/>
</dbReference>
<feature type="domain" description="Sec23/Sec24 helical" evidence="9">
    <location>
        <begin position="683"/>
        <end position="789"/>
    </location>
</feature>
<dbReference type="InterPro" id="IPR050550">
    <property type="entry name" value="SEC23_SEC24_subfamily"/>
</dbReference>
<feature type="domain" description="Zinc finger Sec23/Sec24-type" evidence="7">
    <location>
        <begin position="244"/>
        <end position="282"/>
    </location>
</feature>
<evidence type="ECO:0000256" key="1">
    <source>
        <dbReference type="ARBA" id="ARBA00004394"/>
    </source>
</evidence>
<gene>
    <name evidence="11" type="ORF">METBIDRAFT_29762</name>
</gene>
<dbReference type="SUPFAM" id="SSF81811">
    <property type="entry name" value="Helical domain of Sec23/24"/>
    <property type="match status" value="1"/>
</dbReference>
<reference evidence="11 12" key="1">
    <citation type="submission" date="2016-05" db="EMBL/GenBank/DDBJ databases">
        <title>Comparative genomics of biotechnologically important yeasts.</title>
        <authorList>
            <consortium name="DOE Joint Genome Institute"/>
            <person name="Riley R."/>
            <person name="Haridas S."/>
            <person name="Wolfe K.H."/>
            <person name="Lopes M.R."/>
            <person name="Hittinger C.T."/>
            <person name="Goker M."/>
            <person name="Salamov A."/>
            <person name="Wisecaver J."/>
            <person name="Long T.M."/>
            <person name="Aerts A.L."/>
            <person name="Barry K."/>
            <person name="Choi C."/>
            <person name="Clum A."/>
            <person name="Coughlan A.Y."/>
            <person name="Deshpande S."/>
            <person name="Douglass A.P."/>
            <person name="Hanson S.J."/>
            <person name="Klenk H.-P."/>
            <person name="LaButti K."/>
            <person name="Lapidus A."/>
            <person name="Lindquist E."/>
            <person name="Lipzen A."/>
            <person name="Meier-kolthoff J.P."/>
            <person name="Ohm R.A."/>
            <person name="Otillar R.P."/>
            <person name="Pangilinan J."/>
            <person name="Peng Y."/>
            <person name="Rokas A."/>
            <person name="Rosa C.A."/>
            <person name="Scheuner C."/>
            <person name="Sibirny A.A."/>
            <person name="Slot J.C."/>
            <person name="Stielow J.B."/>
            <person name="Sun H."/>
            <person name="Kurtzman C.P."/>
            <person name="Blackwell M."/>
            <person name="Grigoriev I.V."/>
            <person name="Jeffries T.W."/>
        </authorList>
    </citation>
    <scope>NUCLEOTIDE SEQUENCE [LARGE SCALE GENOMIC DNA]</scope>
    <source>
        <strain evidence="11 12">NRRL YB-4993</strain>
    </source>
</reference>
<protein>
    <submittedName>
        <fullName evidence="11">Beta-sandwich domain of Sec23/24</fullName>
    </submittedName>
</protein>
<feature type="domain" description="Sec23/Sec24 trunk" evidence="8">
    <location>
        <begin position="325"/>
        <end position="569"/>
    </location>
</feature>
<dbReference type="InterPro" id="IPR036175">
    <property type="entry name" value="Sec23/24_helical_dom_sf"/>
</dbReference>
<dbReference type="Gene3D" id="1.20.120.730">
    <property type="entry name" value="Sec23/Sec24 helical domain"/>
    <property type="match status" value="1"/>
</dbReference>
<dbReference type="Gene3D" id="3.40.50.410">
    <property type="entry name" value="von Willebrand factor, type A domain"/>
    <property type="match status" value="1"/>
</dbReference>
<dbReference type="Pfam" id="PF08033">
    <property type="entry name" value="Sec23_BS"/>
    <property type="match status" value="1"/>
</dbReference>
<dbReference type="SUPFAM" id="SSF82919">
    <property type="entry name" value="Zn-finger domain of Sec23/24"/>
    <property type="match status" value="1"/>
</dbReference>
<evidence type="ECO:0000256" key="2">
    <source>
        <dbReference type="ARBA" id="ARBA00008334"/>
    </source>
</evidence>
<feature type="domain" description="Sec23/Sec24 beta-sandwich" evidence="10">
    <location>
        <begin position="578"/>
        <end position="672"/>
    </location>
</feature>
<dbReference type="Pfam" id="PF04810">
    <property type="entry name" value="zf-Sec23_Sec24"/>
    <property type="match status" value="1"/>
</dbReference>
<evidence type="ECO:0000259" key="7">
    <source>
        <dbReference type="Pfam" id="PF04810"/>
    </source>
</evidence>
<dbReference type="RefSeq" id="XP_018713724.1">
    <property type="nucleotide sequence ID" value="XM_018855475.1"/>
</dbReference>
<evidence type="ECO:0000313" key="12">
    <source>
        <dbReference type="Proteomes" id="UP000092555"/>
    </source>
</evidence>
<proteinExistence type="inferred from homology"/>
<dbReference type="InterPro" id="IPR006895">
    <property type="entry name" value="Znf_Sec23_Sec24"/>
</dbReference>
<dbReference type="GO" id="GO:0006886">
    <property type="term" value="P:intracellular protein transport"/>
    <property type="evidence" value="ECO:0007669"/>
    <property type="project" value="InterPro"/>
</dbReference>
<dbReference type="OrthoDB" id="49016at2759"/>
<dbReference type="InterPro" id="IPR012990">
    <property type="entry name" value="Beta-sandwich_Sec23_24"/>
</dbReference>
<dbReference type="PANTHER" id="PTHR13803:SF4">
    <property type="entry name" value="SECRETORY 24CD, ISOFORM C"/>
    <property type="match status" value="1"/>
</dbReference>
<sequence>MSLHGSATDLAAGASAPHADPRRKKRPQRAFHDTQFALPHAPFAAPAQPFALPSLFSAGSVSPGASPLPFFTPVQPSTPLFPQGAHVPAQAFSPAAVGGPAAALTPAMAALSVSQLPETASPQPPGLSLSSARHAQQHEFCTPLAAENGASLGYKQFLSFQNIVPPIAGTQYHAVDQGTATPRHMRTTFYNVPELEALRRATRLPVAVTVRPFAPVLPTEMPVPTVDHSRLGETPGGDALDAGPPRCNRCRTYINPAMAHTPLGRFTCNVCQFPNNSVPPEYVAPVDPATGQRTDQAVRPELHRGVYDIVVPKYYNFGGAHVEAQPLHHVFLVDISHQSVARHLPVLLADAMRAVFFDYAAAGGAAGAAASLRFAIILFDTKMHFFNLAPHLDAAQLCVSGDLDDPFVPFSVGLFADPDRSRLAIEDALNKLELFSHEHALRDPEPCFSVALRTAQLCLEPVGGGKITLVLSTLSSWGPGRSKIKQNRNVGRTQLAEAEKALYSPDNEYYKLLAKDFLALNVGLDVFVVSDTPADLSNVGWLALVTGGSVSKWLDFVFERDGRSFTAQIVASVRKCTGYQGQLKLRCSNGLQVSQYYGFPTTADGGIVGFAAGALQDPIIPVLNEDQSFTVLLEYDGQLNTKYDCHFQAALLYTDPQGVRKVRVINLVLAVSERLLDVFNFVDQDAVVATVLRDTISFLGKESIDELRKSLNEKLVEIFTAYRAMSEPSHNRNSPMANQLVFPDSLKHLPSYFLSLIKSKALRDSSSISLDTRLCDIFQMLYMPLDKLVFHLYPAMVELHSLAEDEGMPYDDPENTDDFIKLPEFKSLTAASLESGVYILCDGTTVYVRVHPDSNKLLLKDVFGDHIESCEDIDPLLDSLPDLPTHISQQARNLVRYFRENVIGCDSIGSSAIVIVRDGMDSRTHEFRDCLTEDKLASKALNTSPNYSEFLSALHKAVKVKLENEKRPREKTKDVVHNNETLAQRMIQF</sequence>
<dbReference type="InterPro" id="IPR036180">
    <property type="entry name" value="Gelsolin-like_dom_sf"/>
</dbReference>
<comment type="caution">
    <text evidence="11">The sequence shown here is derived from an EMBL/GenBank/DDBJ whole genome shotgun (WGS) entry which is preliminary data.</text>
</comment>
<dbReference type="PANTHER" id="PTHR13803">
    <property type="entry name" value="SEC24-RELATED PROTEIN"/>
    <property type="match status" value="1"/>
</dbReference>
<dbReference type="SUPFAM" id="SSF82754">
    <property type="entry name" value="C-terminal, gelsolin-like domain of Sec23/24"/>
    <property type="match status" value="1"/>
</dbReference>
<dbReference type="GO" id="GO:0000139">
    <property type="term" value="C:Golgi membrane"/>
    <property type="evidence" value="ECO:0007669"/>
    <property type="project" value="UniProtKB-SubCell"/>
</dbReference>
<evidence type="ECO:0000256" key="4">
    <source>
        <dbReference type="ARBA" id="ARBA00022927"/>
    </source>
</evidence>
<dbReference type="GO" id="GO:0008270">
    <property type="term" value="F:zinc ion binding"/>
    <property type="evidence" value="ECO:0007669"/>
    <property type="project" value="InterPro"/>
</dbReference>
<dbReference type="InterPro" id="IPR006896">
    <property type="entry name" value="Sec23/24_trunk_dom"/>
</dbReference>
<evidence type="ECO:0000313" key="11">
    <source>
        <dbReference type="EMBL" id="OBA23243.1"/>
    </source>
</evidence>
<dbReference type="AlphaFoldDB" id="A0A1A0HHC6"/>
<comment type="similarity">
    <text evidence="2">Belongs to the SEC23/SEC24 family. SEC24 subfamily.</text>
</comment>
<dbReference type="STRING" id="869754.A0A1A0HHC6"/>
<keyword evidence="12" id="KW-1185">Reference proteome</keyword>
<accession>A0A1A0HHC6</accession>
<keyword evidence="5" id="KW-0333">Golgi apparatus</keyword>
<evidence type="ECO:0000259" key="8">
    <source>
        <dbReference type="Pfam" id="PF04811"/>
    </source>
</evidence>
<dbReference type="SUPFAM" id="SSF53300">
    <property type="entry name" value="vWA-like"/>
    <property type="match status" value="1"/>
</dbReference>
<dbReference type="Proteomes" id="UP000092555">
    <property type="component" value="Unassembled WGS sequence"/>
</dbReference>
<comment type="subcellular location">
    <subcellularLocation>
        <location evidence="1">Golgi apparatus membrane</location>
    </subcellularLocation>
</comment>
<keyword evidence="4" id="KW-0653">Protein transport</keyword>
<organism evidence="11 12">
    <name type="scientific">Metschnikowia bicuspidata var. bicuspidata NRRL YB-4993</name>
    <dbReference type="NCBI Taxonomy" id="869754"/>
    <lineage>
        <taxon>Eukaryota</taxon>
        <taxon>Fungi</taxon>
        <taxon>Dikarya</taxon>
        <taxon>Ascomycota</taxon>
        <taxon>Saccharomycotina</taxon>
        <taxon>Pichiomycetes</taxon>
        <taxon>Metschnikowiaceae</taxon>
        <taxon>Metschnikowia</taxon>
    </lineage>
</organism>
<feature type="region of interest" description="Disordered" evidence="6">
    <location>
        <begin position="1"/>
        <end position="29"/>
    </location>
</feature>
<dbReference type="GO" id="GO:0000149">
    <property type="term" value="F:SNARE binding"/>
    <property type="evidence" value="ECO:0007669"/>
    <property type="project" value="TreeGrafter"/>
</dbReference>
<dbReference type="Gene3D" id="2.60.40.1670">
    <property type="entry name" value="beta-sandwich domain of Sec23/24"/>
    <property type="match status" value="1"/>
</dbReference>
<evidence type="ECO:0000256" key="3">
    <source>
        <dbReference type="ARBA" id="ARBA00022448"/>
    </source>
</evidence>
<evidence type="ECO:0000259" key="9">
    <source>
        <dbReference type="Pfam" id="PF04815"/>
    </source>
</evidence>
<dbReference type="Pfam" id="PF04815">
    <property type="entry name" value="Sec23_helical"/>
    <property type="match status" value="1"/>
</dbReference>
<evidence type="ECO:0000256" key="5">
    <source>
        <dbReference type="ARBA" id="ARBA00023034"/>
    </source>
</evidence>
<dbReference type="Gene3D" id="2.30.30.380">
    <property type="entry name" value="Zn-finger domain of Sec23/24"/>
    <property type="match status" value="1"/>
</dbReference>
<dbReference type="Gene3D" id="3.40.20.10">
    <property type="entry name" value="Severin"/>
    <property type="match status" value="1"/>
</dbReference>
<evidence type="ECO:0000256" key="6">
    <source>
        <dbReference type="SAM" id="MobiDB-lite"/>
    </source>
</evidence>
<dbReference type="GO" id="GO:0090110">
    <property type="term" value="P:COPII-coated vesicle cargo loading"/>
    <property type="evidence" value="ECO:0007669"/>
    <property type="project" value="TreeGrafter"/>
</dbReference>